<accession>A0AAN7AN54</accession>
<name>A0AAN7AN54_9PEZI</name>
<reference evidence="3" key="1">
    <citation type="journal article" date="2023" name="Mol. Phylogenet. Evol.">
        <title>Genome-scale phylogeny and comparative genomics of the fungal order Sordariales.</title>
        <authorList>
            <person name="Hensen N."/>
            <person name="Bonometti L."/>
            <person name="Westerberg I."/>
            <person name="Brannstrom I.O."/>
            <person name="Guillou S."/>
            <person name="Cros-Aarteil S."/>
            <person name="Calhoun S."/>
            <person name="Haridas S."/>
            <person name="Kuo A."/>
            <person name="Mondo S."/>
            <person name="Pangilinan J."/>
            <person name="Riley R."/>
            <person name="LaButti K."/>
            <person name="Andreopoulos B."/>
            <person name="Lipzen A."/>
            <person name="Chen C."/>
            <person name="Yan M."/>
            <person name="Daum C."/>
            <person name="Ng V."/>
            <person name="Clum A."/>
            <person name="Steindorff A."/>
            <person name="Ohm R.A."/>
            <person name="Martin F."/>
            <person name="Silar P."/>
            <person name="Natvig D.O."/>
            <person name="Lalanne C."/>
            <person name="Gautier V."/>
            <person name="Ament-Velasquez S.L."/>
            <person name="Kruys A."/>
            <person name="Hutchinson M.I."/>
            <person name="Powell A.J."/>
            <person name="Barry K."/>
            <person name="Miller A.N."/>
            <person name="Grigoriev I.V."/>
            <person name="Debuchy R."/>
            <person name="Gladieux P."/>
            <person name="Hiltunen Thoren M."/>
            <person name="Johannesson H."/>
        </authorList>
    </citation>
    <scope>NUCLEOTIDE SEQUENCE</scope>
    <source>
        <strain evidence="3">PSN309</strain>
    </source>
</reference>
<organism evidence="3 4">
    <name type="scientific">Podospora australis</name>
    <dbReference type="NCBI Taxonomy" id="1536484"/>
    <lineage>
        <taxon>Eukaryota</taxon>
        <taxon>Fungi</taxon>
        <taxon>Dikarya</taxon>
        <taxon>Ascomycota</taxon>
        <taxon>Pezizomycotina</taxon>
        <taxon>Sordariomycetes</taxon>
        <taxon>Sordariomycetidae</taxon>
        <taxon>Sordariales</taxon>
        <taxon>Podosporaceae</taxon>
        <taxon>Podospora</taxon>
    </lineage>
</organism>
<evidence type="ECO:0008006" key="5">
    <source>
        <dbReference type="Google" id="ProtNLM"/>
    </source>
</evidence>
<evidence type="ECO:0000256" key="1">
    <source>
        <dbReference type="SAM" id="MobiDB-lite"/>
    </source>
</evidence>
<comment type="caution">
    <text evidence="3">The sequence shown here is derived from an EMBL/GenBank/DDBJ whole genome shotgun (WGS) entry which is preliminary data.</text>
</comment>
<keyword evidence="2" id="KW-1133">Transmembrane helix</keyword>
<protein>
    <recommendedName>
        <fullName evidence="5">F-box domain-containing protein</fullName>
    </recommendedName>
</protein>
<reference evidence="3" key="2">
    <citation type="submission" date="2023-05" db="EMBL/GenBank/DDBJ databases">
        <authorList>
            <consortium name="Lawrence Berkeley National Laboratory"/>
            <person name="Steindorff A."/>
            <person name="Hensen N."/>
            <person name="Bonometti L."/>
            <person name="Westerberg I."/>
            <person name="Brannstrom I.O."/>
            <person name="Guillou S."/>
            <person name="Cros-Aarteil S."/>
            <person name="Calhoun S."/>
            <person name="Haridas S."/>
            <person name="Kuo A."/>
            <person name="Mondo S."/>
            <person name="Pangilinan J."/>
            <person name="Riley R."/>
            <person name="Labutti K."/>
            <person name="Andreopoulos B."/>
            <person name="Lipzen A."/>
            <person name="Chen C."/>
            <person name="Yanf M."/>
            <person name="Daum C."/>
            <person name="Ng V."/>
            <person name="Clum A."/>
            <person name="Ohm R."/>
            <person name="Martin F."/>
            <person name="Silar P."/>
            <person name="Natvig D."/>
            <person name="Lalanne C."/>
            <person name="Gautier V."/>
            <person name="Ament-Velasquez S.L."/>
            <person name="Kruys A."/>
            <person name="Hutchinson M.I."/>
            <person name="Powell A.J."/>
            <person name="Barry K."/>
            <person name="Miller A.N."/>
            <person name="Grigoriev I.V."/>
            <person name="Debuchy R."/>
            <person name="Gladieux P."/>
            <person name="Thoren M.H."/>
            <person name="Johannesson H."/>
        </authorList>
    </citation>
    <scope>NUCLEOTIDE SEQUENCE</scope>
    <source>
        <strain evidence="3">PSN309</strain>
    </source>
</reference>
<keyword evidence="2" id="KW-0812">Transmembrane</keyword>
<gene>
    <name evidence="3" type="ORF">QBC35DRAFT_528069</name>
</gene>
<evidence type="ECO:0000313" key="3">
    <source>
        <dbReference type="EMBL" id="KAK4192849.1"/>
    </source>
</evidence>
<dbReference type="EMBL" id="MU864353">
    <property type="protein sequence ID" value="KAK4192849.1"/>
    <property type="molecule type" value="Genomic_DNA"/>
</dbReference>
<keyword evidence="2" id="KW-0472">Membrane</keyword>
<proteinExistence type="predicted"/>
<sequence length="468" mass="53876">MVTARRLEGLKKAIYYFELYVCFASVCVFSDFFSGAFQYIFRLSTARQYPYIIPTSQKNVVRETTRPPLAAQASLQPSDQSKAEESSQTEDSLQSHSPRTIENIPTELVCMITEYLQPEQRAALALASRKMLLTLGRATLELASLPRYRLLLRLEKDGVYPYDIVYPECRIFHHPFPSCSRAWQVSTDHRAMRACEQKSSTARVREARDDLDLPSLKDEWFIYKSYNDYLISSDGYLLRKTQRLMLPRTSKLVTTRDKLDLSTIFWNEIGPLFKDQLCNRHMTYPPRLYYGLKITCICDHSRPHRNPACSAHVFDAKNMNMRTAAAGFHASGQQKRYRSGIGIKVRHCKQCLSEFTIGWIDVPGDSRRACVVTSWKSIGGDQNLDGRRVNDTGYRFPCRDQYHKFLSTREDMSSPACPASCLSKTRRYHNQVQHSNNSNSSLIMFIDGPDTCIRSKRYWVKAQDLGAY</sequence>
<dbReference type="AlphaFoldDB" id="A0AAN7AN54"/>
<feature type="region of interest" description="Disordered" evidence="1">
    <location>
        <begin position="71"/>
        <end position="98"/>
    </location>
</feature>
<feature type="transmembrane region" description="Helical" evidence="2">
    <location>
        <begin position="20"/>
        <end position="41"/>
    </location>
</feature>
<evidence type="ECO:0000313" key="4">
    <source>
        <dbReference type="Proteomes" id="UP001302126"/>
    </source>
</evidence>
<keyword evidence="4" id="KW-1185">Reference proteome</keyword>
<feature type="compositionally biased region" description="Polar residues" evidence="1">
    <location>
        <begin position="89"/>
        <end position="98"/>
    </location>
</feature>
<evidence type="ECO:0000256" key="2">
    <source>
        <dbReference type="SAM" id="Phobius"/>
    </source>
</evidence>
<dbReference type="Proteomes" id="UP001302126">
    <property type="component" value="Unassembled WGS sequence"/>
</dbReference>